<dbReference type="Gene3D" id="2.60.40.10">
    <property type="entry name" value="Immunoglobulins"/>
    <property type="match status" value="1"/>
</dbReference>
<dbReference type="InterPro" id="IPR036465">
    <property type="entry name" value="vWFA_dom_sf"/>
</dbReference>
<name>A0A098D040_9METZ</name>
<dbReference type="InterPro" id="IPR003599">
    <property type="entry name" value="Ig_sub"/>
</dbReference>
<dbReference type="PROSITE" id="PS51144">
    <property type="entry name" value="ALPHA_CA_2"/>
    <property type="match status" value="1"/>
</dbReference>
<accession>A0A098D040</accession>
<feature type="non-terminal residue" evidence="5">
    <location>
        <position position="1171"/>
    </location>
</feature>
<dbReference type="InterPro" id="IPR013783">
    <property type="entry name" value="Ig-like_fold"/>
</dbReference>
<dbReference type="Pfam" id="PF00194">
    <property type="entry name" value="Carb_anhydrase"/>
    <property type="match status" value="1"/>
</dbReference>
<dbReference type="InterPro" id="IPR036398">
    <property type="entry name" value="CA_dom_sf"/>
</dbReference>
<dbReference type="SUPFAM" id="SSF51069">
    <property type="entry name" value="Carbonic anhydrase"/>
    <property type="match status" value="1"/>
</dbReference>
<evidence type="ECO:0000259" key="4">
    <source>
        <dbReference type="PROSITE" id="PS51144"/>
    </source>
</evidence>
<gene>
    <name evidence="5" type="primary">CA9</name>
</gene>
<evidence type="ECO:0000256" key="1">
    <source>
        <dbReference type="ARBA" id="ARBA00010718"/>
    </source>
</evidence>
<feature type="signal peptide" evidence="2">
    <location>
        <begin position="1"/>
        <end position="23"/>
    </location>
</feature>
<organism evidence="5">
    <name type="scientific">Sycon ciliatum</name>
    <dbReference type="NCBI Taxonomy" id="27933"/>
    <lineage>
        <taxon>Eukaryota</taxon>
        <taxon>Metazoa</taxon>
        <taxon>Porifera</taxon>
        <taxon>Calcarea</taxon>
        <taxon>Calcaronea</taxon>
        <taxon>Leucosolenida</taxon>
        <taxon>Sycettidae</taxon>
        <taxon>Sycon</taxon>
    </lineage>
</organism>
<keyword evidence="2" id="KW-0732">Signal</keyword>
<dbReference type="GO" id="GO:0006730">
    <property type="term" value="P:one-carbon metabolic process"/>
    <property type="evidence" value="ECO:0007669"/>
    <property type="project" value="TreeGrafter"/>
</dbReference>
<dbReference type="CDD" id="cd00326">
    <property type="entry name" value="alpha_CA"/>
    <property type="match status" value="1"/>
</dbReference>
<dbReference type="SMART" id="SM00409">
    <property type="entry name" value="IG"/>
    <property type="match status" value="1"/>
</dbReference>
<evidence type="ECO:0000313" key="5">
    <source>
        <dbReference type="EMBL" id="CEF71785.1"/>
    </source>
</evidence>
<dbReference type="PROSITE" id="PS50835">
    <property type="entry name" value="IG_LIKE"/>
    <property type="match status" value="2"/>
</dbReference>
<comment type="similarity">
    <text evidence="1">Belongs to the alpha-carbonic anhydrase family.</text>
</comment>
<proteinExistence type="evidence at transcript level"/>
<feature type="domain" description="Ig-like" evidence="3">
    <location>
        <begin position="614"/>
        <end position="684"/>
    </location>
</feature>
<dbReference type="Gene3D" id="3.10.200.10">
    <property type="entry name" value="Alpha carbonic anhydrase"/>
    <property type="match status" value="1"/>
</dbReference>
<dbReference type="SUPFAM" id="SSF53300">
    <property type="entry name" value="vWA-like"/>
    <property type="match status" value="1"/>
</dbReference>
<dbReference type="Pfam" id="PF13927">
    <property type="entry name" value="Ig_3"/>
    <property type="match status" value="1"/>
</dbReference>
<dbReference type="GO" id="GO:0004089">
    <property type="term" value="F:carbonate dehydratase activity"/>
    <property type="evidence" value="ECO:0007669"/>
    <property type="project" value="InterPro"/>
</dbReference>
<feature type="domain" description="Ig-like" evidence="3">
    <location>
        <begin position="1077"/>
        <end position="1168"/>
    </location>
</feature>
<reference evidence="5" key="1">
    <citation type="submission" date="2014-09" db="EMBL/GenBank/DDBJ databases">
        <title>Calcareous sponge genomes reveal complex evolution of alpha-carbonic anhydrases and two key biomineralization enzymes.</title>
        <authorList>
            <person name="Voigt O."/>
            <person name="Adamski M."/>
            <person name="Sluzek K."/>
            <person name="Adamska M."/>
        </authorList>
    </citation>
    <scope>NUCLEOTIDE SEQUENCE</scope>
</reference>
<dbReference type="EMBL" id="LN609539">
    <property type="protein sequence ID" value="CEF71785.1"/>
    <property type="molecule type" value="mRNA"/>
</dbReference>
<dbReference type="PANTHER" id="PTHR18952">
    <property type="entry name" value="CARBONIC ANHYDRASE"/>
    <property type="match status" value="1"/>
</dbReference>
<dbReference type="PANTHER" id="PTHR18952:SF208">
    <property type="entry name" value="CARBONIC ANHYDRASE XA-RELATED"/>
    <property type="match status" value="1"/>
</dbReference>
<dbReference type="InterPro" id="IPR036179">
    <property type="entry name" value="Ig-like_dom_sf"/>
</dbReference>
<feature type="domain" description="Alpha-carbonic anhydrase" evidence="4">
    <location>
        <begin position="31"/>
        <end position="295"/>
    </location>
</feature>
<dbReference type="InterPro" id="IPR023561">
    <property type="entry name" value="Carbonic_anhydrase_a-class"/>
</dbReference>
<dbReference type="SMART" id="SM01057">
    <property type="entry name" value="Carb_anhydrase"/>
    <property type="match status" value="1"/>
</dbReference>
<dbReference type="InterPro" id="IPR001148">
    <property type="entry name" value="CA_dom"/>
</dbReference>
<sequence length="1171" mass="125798">MTRTGESVHLLLFSLVIVTGISAEHAQLPCTEWSYADQDNWPDTHCTGNSQSGINIETISTAFHPDFSSLAIDTAESGVSVMLHNDGHHVVIRGNGLEVLGFLSGGPLYSDQTLFSIVEARFHFGVVVDGAVVRGSDHLVDGNSYAAELQFIAFNTMYPSMKVALTQPGAVAIVSVLFELGDASNNVDLNMFLDTVASEVTYEGNSFGLDGINLRQLLPLSISDYYTYSGSFSWPKCSEDVTWLVMSQTLPITLDQMNRLQGVFSTRRRQNPAIPMAGNTRQTQELNSRQIISSFPTSQAVSLGCNHQNEQISLGQTHEFFSPDASDPRSTRGGNDIIFLVDQSGSSRIRRLHSWLRQADFAGKLDTALTGLGFSNNQFGMVGFGQDQGGPATTIEVGGAGQLLGSAEDLQTAFQGLTSRGSREDGYAAIQLALRAYDLRPNAHCILLMLTDEGRDNLAEDLNYDLMVSELNSKKCVLHVAVHERFASGMRPHCGRRPFHRHAFGMDAEKHSIIKHSVEEFQVVPWAGYARLRSGNKNTHTAYVQLAWATGGSAFNVIEITDVGSADRVQAAATFSNILAQLRMRDLQRYSCQRCRCTFAGQVDCRRCDEDFPPQAVVVAEPATVFLGDSGTLRCIASGHPAPTIAWQRPDGSTNLPPGVTPSGSGDRLNIRSVTERNCFTCVADGGRLGENEAMGCVEVQGVIPVPELTQPQSTNTGGCATFTCTSSGYPEPRITLTVNSSDCVVSGNTVSCDNLQATACVTCNSENRLGSGEDTKCVNVFASCPGNIHHNSWRRQFSPDASIPADNMHLVIVFDESRTMLTERGALPDIITGLDTALMAAGFGVSIENKYSLVGFAGSAAPGGKYIPVGNGICGGAAEVGALASTLGRDGRTEDGYSGINVALQDATQCDTGPNSQLMILIMTDEDRDVLRGVGESFTYSTIVQSLRTANARFSAIVKQQYRNFVTGQDAYGLDSKGQTFIIAGGGQEFELTPPGTGGPIRDSGFGTTEQDYVELAQDTGGCVFDVLSVRNAGRRPGFLAALSACLSEQLSAERVRPLCQECLCNSGELQCNNLPRITDRAQCTSPSDVNLGVSVRSDPPFAVDNQQMTLFCESSNERAVAEWVPHPIDAFQIGRDLHLSACAAKSAPSYMCVLRTGDGQDSDSISVGL</sequence>
<dbReference type="Gene3D" id="3.40.50.410">
    <property type="entry name" value="von Willebrand factor, type A domain"/>
    <property type="match status" value="1"/>
</dbReference>
<protein>
    <submittedName>
        <fullName evidence="5">CA9 SciCA9</fullName>
    </submittedName>
</protein>
<dbReference type="InterPro" id="IPR007110">
    <property type="entry name" value="Ig-like_dom"/>
</dbReference>
<feature type="chain" id="PRO_5001933376" evidence="2">
    <location>
        <begin position="24"/>
        <end position="1171"/>
    </location>
</feature>
<dbReference type="CDD" id="cd00198">
    <property type="entry name" value="vWFA"/>
    <property type="match status" value="1"/>
</dbReference>
<evidence type="ECO:0000256" key="2">
    <source>
        <dbReference type="SAM" id="SignalP"/>
    </source>
</evidence>
<dbReference type="GO" id="GO:0008270">
    <property type="term" value="F:zinc ion binding"/>
    <property type="evidence" value="ECO:0007669"/>
    <property type="project" value="InterPro"/>
</dbReference>
<feature type="non-terminal residue" evidence="5">
    <location>
        <position position="1"/>
    </location>
</feature>
<dbReference type="SUPFAM" id="SSF48726">
    <property type="entry name" value="Immunoglobulin"/>
    <property type="match status" value="1"/>
</dbReference>
<dbReference type="AlphaFoldDB" id="A0A098D040"/>
<evidence type="ECO:0000259" key="3">
    <source>
        <dbReference type="PROSITE" id="PS50835"/>
    </source>
</evidence>